<proteinExistence type="predicted"/>
<dbReference type="Pfam" id="PF03225">
    <property type="entry name" value="Viral_Hsp90"/>
    <property type="match status" value="1"/>
</dbReference>
<evidence type="ECO:0000313" key="1">
    <source>
        <dbReference type="EMBL" id="AGL80634.1"/>
    </source>
</evidence>
<sequence>MALSSTTSYVLVDPLDRNLLALFRRFFCKTDVSDEVTRSIELVRNNIRKFSVATLYGSLRLATWFEDRGALYAWPDSNGYARALLAAFINTYGISQNSYYEMSSSMKDILLVEQRYFDQAWGWVDKKVTQVQEFNYTVTRADVKTFLQRLGRETPFNSNVAFALSNYLGRLCSETELFGQVTLPVSSQHVRSDLVFEGLGLNAKEVALGRLSVKCLTQERDVVLGIKFKRLASQVTSLQNIIMTSNASLSFSAIPAVRLMIVEALESTEITTTTFESRLRWLEVAASVAVNSLRRFFPSVKAVTPNSLFRTISRMPGESFEGSVQFLTHNLPDVSKSNLVYSMGSPLGEDLNFELTSRLISVLMTDNPELVMSFQEWIVLLLERFCYHNTNTVRYVDIPKFSEVEYDNAHYLVDFRGADKIFAEFSGRIPNIQRLWAGGYATEAYILLKRIGGMLPKWPDVMNLPSYMNFDFVGYVNPLILSDEERVLLAELLNRFRTVETKVGGFTLGSRGKDPSDHMFESLVGSANMGMIKELNGSSNQLLRRG</sequence>
<organism evidence="1">
    <name type="scientific">Plum bark necrosis stem pitting-associated virus</name>
    <dbReference type="NCBI Taxonomy" id="675077"/>
    <lineage>
        <taxon>Viruses</taxon>
        <taxon>Riboviria</taxon>
        <taxon>Orthornavirae</taxon>
        <taxon>Kitrinoviricota</taxon>
        <taxon>Alsuviricetes</taxon>
        <taxon>Martellivirales</taxon>
        <taxon>Closteroviridae</taxon>
        <taxon>Ampelovirus</taxon>
        <taxon>Ampelovirus pruni</taxon>
    </lineage>
</organism>
<protein>
    <submittedName>
        <fullName evidence="1">p61</fullName>
    </submittedName>
</protein>
<reference evidence="1" key="1">
    <citation type="journal article" date="2014" name="Phytopathology">
        <title>Characterization by deep sequencing of divergent plum bark necrosis stem pitting-associated virus (PBNSPaV) isolates and development of a broad-spectrum PBNSPaV detection assay.</title>
        <authorList>
            <person name="Marais A."/>
            <person name="Faure C."/>
            <person name="Couture C."/>
            <person name="Bergey B."/>
            <person name="Gentit P."/>
            <person name="Candresse T."/>
        </authorList>
    </citation>
    <scope>NUCLEOTIDE SEQUENCE</scope>
    <source>
        <strain evidence="1">Nanjing</strain>
    </source>
</reference>
<dbReference type="EMBL" id="KC590347">
    <property type="protein sequence ID" value="AGL80634.1"/>
    <property type="molecule type" value="Genomic_RNA"/>
</dbReference>
<accession>W8CQD3</accession>
<name>W8CQD3_9CLOS</name>
<dbReference type="InterPro" id="IPR004909">
    <property type="entry name" value="Vir_Hsp90"/>
</dbReference>